<gene>
    <name evidence="1" type="ORF">SDC9_158219</name>
</gene>
<sequence length="229" mass="26108">MLLFVQFLCLVIKITADSIPNIPRTGMDHHAQESLFIRLQLDEVIPAAERPCLKIGFIQYIGKLLGCSHLFLFFQIPGKLPDSFACLFAFVLLMAVRNAAQNSVDDGLRQFPLGRLTRNKDFHGNIGLHKSHATADIGPNRIRDDHPFSSQDASDGHAVPSVGIRHERDVLVGERQIGQIFCLFQTNPIQLACILKPNFDRDFLFRWFVQREHISSPMRRNLHSQQRTR</sequence>
<dbReference type="EMBL" id="VSSQ01057112">
    <property type="protein sequence ID" value="MPN10922.1"/>
    <property type="molecule type" value="Genomic_DNA"/>
</dbReference>
<dbReference type="AlphaFoldDB" id="A0A645FBI1"/>
<comment type="caution">
    <text evidence="1">The sequence shown here is derived from an EMBL/GenBank/DDBJ whole genome shotgun (WGS) entry which is preliminary data.</text>
</comment>
<organism evidence="1">
    <name type="scientific">bioreactor metagenome</name>
    <dbReference type="NCBI Taxonomy" id="1076179"/>
    <lineage>
        <taxon>unclassified sequences</taxon>
        <taxon>metagenomes</taxon>
        <taxon>ecological metagenomes</taxon>
    </lineage>
</organism>
<accession>A0A645FBI1</accession>
<reference evidence="1" key="1">
    <citation type="submission" date="2019-08" db="EMBL/GenBank/DDBJ databases">
        <authorList>
            <person name="Kucharzyk K."/>
            <person name="Murdoch R.W."/>
            <person name="Higgins S."/>
            <person name="Loffler F."/>
        </authorList>
    </citation>
    <scope>NUCLEOTIDE SEQUENCE</scope>
</reference>
<protein>
    <submittedName>
        <fullName evidence="1">Uncharacterized protein</fullName>
    </submittedName>
</protein>
<name>A0A645FBI1_9ZZZZ</name>
<evidence type="ECO:0000313" key="1">
    <source>
        <dbReference type="EMBL" id="MPN10922.1"/>
    </source>
</evidence>
<proteinExistence type="predicted"/>